<dbReference type="InterPro" id="IPR036890">
    <property type="entry name" value="HATPase_C_sf"/>
</dbReference>
<name>A0A8J3ZH54_9ACTN</name>
<proteinExistence type="predicted"/>
<keyword evidence="3" id="KW-1185">Reference proteome</keyword>
<comment type="caution">
    <text evidence="2">The sequence shown here is derived from an EMBL/GenBank/DDBJ whole genome shotgun (WGS) entry which is preliminary data.</text>
</comment>
<accession>A0A8J3ZH54</accession>
<evidence type="ECO:0000313" key="2">
    <source>
        <dbReference type="EMBL" id="GIJ63794.1"/>
    </source>
</evidence>
<dbReference type="EMBL" id="BOPG01000102">
    <property type="protein sequence ID" value="GIJ63794.1"/>
    <property type="molecule type" value="Genomic_DNA"/>
</dbReference>
<dbReference type="SUPFAM" id="SSF55874">
    <property type="entry name" value="ATPase domain of HSP90 chaperone/DNA topoisomerase II/histidine kinase"/>
    <property type="match status" value="1"/>
</dbReference>
<protein>
    <submittedName>
        <fullName evidence="2">Uncharacterized protein</fullName>
    </submittedName>
</protein>
<organism evidence="2 3">
    <name type="scientific">Virgisporangium aurantiacum</name>
    <dbReference type="NCBI Taxonomy" id="175570"/>
    <lineage>
        <taxon>Bacteria</taxon>
        <taxon>Bacillati</taxon>
        <taxon>Actinomycetota</taxon>
        <taxon>Actinomycetes</taxon>
        <taxon>Micromonosporales</taxon>
        <taxon>Micromonosporaceae</taxon>
        <taxon>Virgisporangium</taxon>
    </lineage>
</organism>
<reference evidence="2" key="1">
    <citation type="submission" date="2021-01" db="EMBL/GenBank/DDBJ databases">
        <title>Whole genome shotgun sequence of Virgisporangium aurantiacum NBRC 16421.</title>
        <authorList>
            <person name="Komaki H."/>
            <person name="Tamura T."/>
        </authorList>
    </citation>
    <scope>NUCLEOTIDE SEQUENCE</scope>
    <source>
        <strain evidence="2">NBRC 16421</strain>
    </source>
</reference>
<sequence length="221" mass="23874">MMTSHDGRAVRTGGITAGPSLLAVRRRPLMYLGVDRHDPALPGQVLRVAVHLAAADPHGCVSRVDVVIESDLVFSVRDNGAGLAVDRIGPHREPWVTEALTGLFTGRGPSPAGMGLAMVTALCTTVVTDVWRDGRHYRQWADWQCPPPPLQVLGETEEHGTRVLAHLDGAYLGSPARLPLDIPELLSDPSRHPALPSDVDVSVIDRRSGVHRDAGRESHDR</sequence>
<evidence type="ECO:0000313" key="3">
    <source>
        <dbReference type="Proteomes" id="UP000612585"/>
    </source>
</evidence>
<feature type="region of interest" description="Disordered" evidence="1">
    <location>
        <begin position="189"/>
        <end position="221"/>
    </location>
</feature>
<dbReference type="AlphaFoldDB" id="A0A8J3ZH54"/>
<gene>
    <name evidence="2" type="ORF">Vau01_113100</name>
</gene>
<evidence type="ECO:0000256" key="1">
    <source>
        <dbReference type="SAM" id="MobiDB-lite"/>
    </source>
</evidence>
<dbReference type="Gene3D" id="3.30.565.10">
    <property type="entry name" value="Histidine kinase-like ATPase, C-terminal domain"/>
    <property type="match status" value="1"/>
</dbReference>
<feature type="compositionally biased region" description="Basic and acidic residues" evidence="1">
    <location>
        <begin position="203"/>
        <end position="221"/>
    </location>
</feature>
<dbReference type="Proteomes" id="UP000612585">
    <property type="component" value="Unassembled WGS sequence"/>
</dbReference>